<feature type="binding site" evidence="4 5">
    <location>
        <position position="211"/>
    </location>
    <ligand>
        <name>Zn(2+)</name>
        <dbReference type="ChEBI" id="CHEBI:29105"/>
    </ligand>
</feature>
<feature type="binding site" evidence="4 5">
    <location>
        <position position="295"/>
    </location>
    <ligand>
        <name>Zn(2+)</name>
        <dbReference type="ChEBI" id="CHEBI:29105"/>
    </ligand>
</feature>
<dbReference type="PIRSF" id="PIRSF037505">
    <property type="entry name" value="Betaine_HMT"/>
    <property type="match status" value="1"/>
</dbReference>
<dbReference type="AlphaFoldDB" id="A0AAN8P9I0"/>
<dbReference type="GO" id="GO:0008168">
    <property type="term" value="F:methyltransferase activity"/>
    <property type="evidence" value="ECO:0007669"/>
    <property type="project" value="UniProtKB-UniRule"/>
</dbReference>
<dbReference type="EMBL" id="JAZGQO010000014">
    <property type="protein sequence ID" value="KAK6171119.1"/>
    <property type="molecule type" value="Genomic_DNA"/>
</dbReference>
<evidence type="ECO:0000256" key="4">
    <source>
        <dbReference type="PIRSR" id="PIRSR037505-2"/>
    </source>
</evidence>
<dbReference type="PANTHER" id="PTHR11103:SF18">
    <property type="entry name" value="SLR1189 PROTEIN"/>
    <property type="match status" value="1"/>
</dbReference>
<reference evidence="7 8" key="1">
    <citation type="submission" date="2024-01" db="EMBL/GenBank/DDBJ databases">
        <title>The genome of the rayed Mediterranean limpet Patella caerulea (Linnaeus, 1758).</title>
        <authorList>
            <person name="Anh-Thu Weber A."/>
            <person name="Halstead-Nussloch G."/>
        </authorList>
    </citation>
    <scope>NUCLEOTIDE SEQUENCE [LARGE SCALE GENOMIC DNA]</scope>
    <source>
        <strain evidence="7">AATW-2023a</strain>
        <tissue evidence="7">Whole specimen</tissue>
    </source>
</reference>
<organism evidence="7 8">
    <name type="scientific">Patella caerulea</name>
    <name type="common">Rayed Mediterranean limpet</name>
    <dbReference type="NCBI Taxonomy" id="87958"/>
    <lineage>
        <taxon>Eukaryota</taxon>
        <taxon>Metazoa</taxon>
        <taxon>Spiralia</taxon>
        <taxon>Lophotrochozoa</taxon>
        <taxon>Mollusca</taxon>
        <taxon>Gastropoda</taxon>
        <taxon>Patellogastropoda</taxon>
        <taxon>Patelloidea</taxon>
        <taxon>Patellidae</taxon>
        <taxon>Patella</taxon>
    </lineage>
</organism>
<dbReference type="PANTHER" id="PTHR11103">
    <property type="entry name" value="SLR1189 PROTEIN"/>
    <property type="match status" value="1"/>
</dbReference>
<dbReference type="InterPro" id="IPR017226">
    <property type="entry name" value="BHMT-like"/>
</dbReference>
<dbReference type="SUPFAM" id="SSF82282">
    <property type="entry name" value="Homocysteine S-methyltransferase"/>
    <property type="match status" value="1"/>
</dbReference>
<accession>A0AAN8P9I0</accession>
<evidence type="ECO:0000256" key="5">
    <source>
        <dbReference type="PROSITE-ProRule" id="PRU00333"/>
    </source>
</evidence>
<dbReference type="Proteomes" id="UP001347796">
    <property type="component" value="Unassembled WGS sequence"/>
</dbReference>
<evidence type="ECO:0000256" key="3">
    <source>
        <dbReference type="ARBA" id="ARBA00034478"/>
    </source>
</evidence>
<evidence type="ECO:0000313" key="7">
    <source>
        <dbReference type="EMBL" id="KAK6171119.1"/>
    </source>
</evidence>
<proteinExistence type="predicted"/>
<feature type="binding site" evidence="4 5">
    <location>
        <position position="294"/>
    </location>
    <ligand>
        <name>Zn(2+)</name>
        <dbReference type="ChEBI" id="CHEBI:29105"/>
    </ligand>
</feature>
<feature type="domain" description="Hcy-binding" evidence="6">
    <location>
        <begin position="4"/>
        <end position="309"/>
    </location>
</feature>
<protein>
    <recommendedName>
        <fullName evidence="6">Hcy-binding domain-containing protein</fullName>
    </recommendedName>
</protein>
<evidence type="ECO:0000259" key="6">
    <source>
        <dbReference type="PROSITE" id="PS50970"/>
    </source>
</evidence>
<evidence type="ECO:0000313" key="8">
    <source>
        <dbReference type="Proteomes" id="UP001347796"/>
    </source>
</evidence>
<dbReference type="GO" id="GO:0009086">
    <property type="term" value="P:methionine biosynthetic process"/>
    <property type="evidence" value="ECO:0007669"/>
    <property type="project" value="InterPro"/>
</dbReference>
<dbReference type="CDD" id="cd00945">
    <property type="entry name" value="Aldolase_Class_I"/>
    <property type="match status" value="1"/>
</dbReference>
<keyword evidence="8" id="KW-1185">Reference proteome</keyword>
<keyword evidence="1 5" id="KW-0489">Methyltransferase</keyword>
<dbReference type="InterPro" id="IPR003726">
    <property type="entry name" value="HCY_dom"/>
</dbReference>
<name>A0AAN8P9I0_PATCE</name>
<sequence>MTTPGFLERLSNGGSVIVAEGYLFEFERRGYLKAGSFVPEVVIDHPHLVRNLYEEFVHAGSDVVLAFTYYGHREKMRLIGKEHLLEKLNVDALKIARDVADRTGTLMAGNICNTTIYETGNLEAQEKTKGIFKEQIEWAVQYGADFIVAETFSDYGEADLALQCIKQYGNGLPSVVMIAPQTTNTTHDGLSYAEACRKLELSGADIVGLNCHRGPRTMLPLLREIRKACKCPIAALPVPYRTTTENPTMQSLKDPDTGKRSFPSDLTAQLCSRTQIEEFAKEAKEIGVQYVGLCCGNSSHFQRIVAEVYGRKPPSSKFSPDMSQHYVFGNKSNFSLYNQKGLLETVSQNNAE</sequence>
<evidence type="ECO:0000256" key="2">
    <source>
        <dbReference type="ARBA" id="ARBA00022679"/>
    </source>
</evidence>
<keyword evidence="2 5" id="KW-0808">Transferase</keyword>
<dbReference type="GO" id="GO:0008270">
    <property type="term" value="F:zinc ion binding"/>
    <property type="evidence" value="ECO:0007669"/>
    <property type="project" value="InterPro"/>
</dbReference>
<keyword evidence="4 5" id="KW-0862">Zinc</keyword>
<dbReference type="Pfam" id="PF02574">
    <property type="entry name" value="S-methyl_trans"/>
    <property type="match status" value="1"/>
</dbReference>
<comment type="cofactor">
    <cofactor evidence="4">
        <name>Zn(2+)</name>
        <dbReference type="ChEBI" id="CHEBI:29105"/>
    </cofactor>
    <text evidence="4">Binds 1 zinc ion per subunit.</text>
</comment>
<evidence type="ECO:0000256" key="1">
    <source>
        <dbReference type="ARBA" id="ARBA00022603"/>
    </source>
</evidence>
<dbReference type="Gene3D" id="3.20.20.330">
    <property type="entry name" value="Homocysteine-binding-like domain"/>
    <property type="match status" value="1"/>
</dbReference>
<gene>
    <name evidence="7" type="ORF">SNE40_019375</name>
</gene>
<dbReference type="PROSITE" id="PS50970">
    <property type="entry name" value="HCY"/>
    <property type="match status" value="1"/>
</dbReference>
<dbReference type="GO" id="GO:0032259">
    <property type="term" value="P:methylation"/>
    <property type="evidence" value="ECO:0007669"/>
    <property type="project" value="UniProtKB-KW"/>
</dbReference>
<keyword evidence="4 5" id="KW-0479">Metal-binding</keyword>
<comment type="caution">
    <text evidence="7">The sequence shown here is derived from an EMBL/GenBank/DDBJ whole genome shotgun (WGS) entry which is preliminary data.</text>
</comment>
<comment type="pathway">
    <text evidence="3">Amino-acid biosynthesis; L-methionine biosynthesis via de novo pathway.</text>
</comment>
<dbReference type="InterPro" id="IPR036589">
    <property type="entry name" value="HCY_dom_sf"/>
</dbReference>